<keyword evidence="7" id="KW-1185">Reference proteome</keyword>
<evidence type="ECO:0000259" key="5">
    <source>
        <dbReference type="PROSITE" id="PS51770"/>
    </source>
</evidence>
<evidence type="ECO:0000313" key="7">
    <source>
        <dbReference type="Proteomes" id="UP000295008"/>
    </source>
</evidence>
<organism evidence="6 7">
    <name type="scientific">Hydrogenispora ethanolica</name>
    <dbReference type="NCBI Taxonomy" id="1082276"/>
    <lineage>
        <taxon>Bacteria</taxon>
        <taxon>Bacillati</taxon>
        <taxon>Bacillota</taxon>
        <taxon>Hydrogenispora</taxon>
    </lineage>
</organism>
<dbReference type="GO" id="GO:0005829">
    <property type="term" value="C:cytosol"/>
    <property type="evidence" value="ECO:0007669"/>
    <property type="project" value="TreeGrafter"/>
</dbReference>
<dbReference type="Pfam" id="PF03061">
    <property type="entry name" value="4HBT"/>
    <property type="match status" value="1"/>
</dbReference>
<dbReference type="InterPro" id="IPR006683">
    <property type="entry name" value="Thioestr_dom"/>
</dbReference>
<accession>A0A4R1R0K6</accession>
<name>A0A4R1R0K6_HYDET</name>
<dbReference type="GO" id="GO:0006637">
    <property type="term" value="P:acyl-CoA metabolic process"/>
    <property type="evidence" value="ECO:0007669"/>
    <property type="project" value="TreeGrafter"/>
</dbReference>
<dbReference type="EMBL" id="SLUN01000040">
    <property type="protein sequence ID" value="TCL58809.1"/>
    <property type="molecule type" value="Genomic_DNA"/>
</dbReference>
<evidence type="ECO:0000256" key="2">
    <source>
        <dbReference type="ARBA" id="ARBA00022801"/>
    </source>
</evidence>
<gene>
    <name evidence="6" type="ORF">EDC14_104023</name>
</gene>
<dbReference type="InterPro" id="IPR029069">
    <property type="entry name" value="HotDog_dom_sf"/>
</dbReference>
<sequence>MSEPANPQSQTPAKPPAASAVEMTELVLPNDANLLGNLLGGRMMHWMDIAGGMAAIRHANRNVATIVVDCLDFRHPVHVGEIVTLKAKLTWVGRTSMEVVIHAYAENPMSGTVILTNTAYFTFVALDDAGKPTPVPGLTPETDAERQEWQAAAERRRKRLSNSCRTP</sequence>
<feature type="region of interest" description="Disordered" evidence="4">
    <location>
        <begin position="132"/>
        <end position="167"/>
    </location>
</feature>
<dbReference type="InterPro" id="IPR033120">
    <property type="entry name" value="HOTDOG_ACOT"/>
</dbReference>
<dbReference type="GO" id="GO:0052816">
    <property type="term" value="F:long-chain fatty acyl-CoA hydrolase activity"/>
    <property type="evidence" value="ECO:0007669"/>
    <property type="project" value="TreeGrafter"/>
</dbReference>
<dbReference type="PANTHER" id="PTHR11049">
    <property type="entry name" value="ACYL COENZYME A THIOESTER HYDROLASE"/>
    <property type="match status" value="1"/>
</dbReference>
<dbReference type="Proteomes" id="UP000295008">
    <property type="component" value="Unassembled WGS sequence"/>
</dbReference>
<dbReference type="InterPro" id="IPR040170">
    <property type="entry name" value="Cytosol_ACT"/>
</dbReference>
<evidence type="ECO:0000313" key="6">
    <source>
        <dbReference type="EMBL" id="TCL58809.1"/>
    </source>
</evidence>
<evidence type="ECO:0000256" key="1">
    <source>
        <dbReference type="ARBA" id="ARBA00010458"/>
    </source>
</evidence>
<dbReference type="OrthoDB" id="9791628at2"/>
<protein>
    <submittedName>
        <fullName evidence="6">Acyl-CoA hydrolase</fullName>
    </submittedName>
</protein>
<dbReference type="SUPFAM" id="SSF54637">
    <property type="entry name" value="Thioesterase/thiol ester dehydrase-isomerase"/>
    <property type="match status" value="1"/>
</dbReference>
<proteinExistence type="inferred from homology"/>
<dbReference type="PANTHER" id="PTHR11049:SF24">
    <property type="entry name" value="CYTOSOLIC ACYL COENZYME A THIOESTER HYDROLASE"/>
    <property type="match status" value="1"/>
</dbReference>
<feature type="domain" description="HotDog ACOT-type" evidence="5">
    <location>
        <begin position="17"/>
        <end position="129"/>
    </location>
</feature>
<keyword evidence="2 3" id="KW-0378">Hydrolase</keyword>
<comment type="caution">
    <text evidence="6">The sequence shown here is derived from an EMBL/GenBank/DDBJ whole genome shotgun (WGS) entry which is preliminary data.</text>
</comment>
<dbReference type="CDD" id="cd03442">
    <property type="entry name" value="BFIT_BACH"/>
    <property type="match status" value="1"/>
</dbReference>
<evidence type="ECO:0000256" key="3">
    <source>
        <dbReference type="PROSITE-ProRule" id="PRU01106"/>
    </source>
</evidence>
<comment type="similarity">
    <text evidence="1">Belongs to the acyl coenzyme A hydrolase family.</text>
</comment>
<dbReference type="Gene3D" id="3.10.129.10">
    <property type="entry name" value="Hotdog Thioesterase"/>
    <property type="match status" value="1"/>
</dbReference>
<dbReference type="GO" id="GO:0009062">
    <property type="term" value="P:fatty acid catabolic process"/>
    <property type="evidence" value="ECO:0007669"/>
    <property type="project" value="TreeGrafter"/>
</dbReference>
<evidence type="ECO:0000256" key="4">
    <source>
        <dbReference type="SAM" id="MobiDB-lite"/>
    </source>
</evidence>
<dbReference type="RefSeq" id="WP_132016677.1">
    <property type="nucleotide sequence ID" value="NZ_SLUN01000040.1"/>
</dbReference>
<dbReference type="AlphaFoldDB" id="A0A4R1R0K6"/>
<reference evidence="6 7" key="1">
    <citation type="submission" date="2019-03" db="EMBL/GenBank/DDBJ databases">
        <title>Genomic Encyclopedia of Type Strains, Phase IV (KMG-IV): sequencing the most valuable type-strain genomes for metagenomic binning, comparative biology and taxonomic classification.</title>
        <authorList>
            <person name="Goeker M."/>
        </authorList>
    </citation>
    <scope>NUCLEOTIDE SEQUENCE [LARGE SCALE GENOMIC DNA]</scope>
    <source>
        <strain evidence="6 7">LX-B</strain>
    </source>
</reference>
<dbReference type="PROSITE" id="PS51770">
    <property type="entry name" value="HOTDOG_ACOT"/>
    <property type="match status" value="1"/>
</dbReference>